<name>A0ABZ0E8X2_9BURK</name>
<reference evidence="2 3" key="1">
    <citation type="submission" date="2023-10" db="EMBL/GenBank/DDBJ databases">
        <title>Surface-active antibiotics is a multifunctional adaptation for post-fire microbes.</title>
        <authorList>
            <person name="Liu M.D."/>
            <person name="Du Y."/>
            <person name="Koupaei S.K."/>
            <person name="Kim N.R."/>
            <person name="Zhang W."/>
            <person name="Traxler M.F."/>
        </authorList>
    </citation>
    <scope>NUCLEOTIDE SEQUENCE [LARGE SCALE GENOMIC DNA]</scope>
    <source>
        <strain evidence="2 3">F3</strain>
    </source>
</reference>
<accession>A0ABZ0E8X2</accession>
<evidence type="ECO:0000313" key="2">
    <source>
        <dbReference type="EMBL" id="WOD13706.1"/>
    </source>
</evidence>
<dbReference type="RefSeq" id="WP_317015332.1">
    <property type="nucleotide sequence ID" value="NZ_CP136511.1"/>
</dbReference>
<protein>
    <submittedName>
        <fullName evidence="2">Uncharacterized protein</fullName>
    </submittedName>
</protein>
<proteinExistence type="predicted"/>
<dbReference type="EMBL" id="CP136511">
    <property type="protein sequence ID" value="WOD13706.1"/>
    <property type="molecule type" value="Genomic_DNA"/>
</dbReference>
<gene>
    <name evidence="2" type="ORF">RW095_06945</name>
</gene>
<dbReference type="Proteomes" id="UP001302652">
    <property type="component" value="Chromosome 3"/>
</dbReference>
<feature type="compositionally biased region" description="Basic and acidic residues" evidence="1">
    <location>
        <begin position="61"/>
        <end position="83"/>
    </location>
</feature>
<feature type="region of interest" description="Disordered" evidence="1">
    <location>
        <begin position="57"/>
        <end position="83"/>
    </location>
</feature>
<evidence type="ECO:0000313" key="3">
    <source>
        <dbReference type="Proteomes" id="UP001302652"/>
    </source>
</evidence>
<organism evidence="2 3">
    <name type="scientific">Paraburkholderia kirstenboschensis</name>
    <dbReference type="NCBI Taxonomy" id="1245436"/>
    <lineage>
        <taxon>Bacteria</taxon>
        <taxon>Pseudomonadati</taxon>
        <taxon>Pseudomonadota</taxon>
        <taxon>Betaproteobacteria</taxon>
        <taxon>Burkholderiales</taxon>
        <taxon>Burkholderiaceae</taxon>
        <taxon>Paraburkholderia</taxon>
    </lineage>
</organism>
<keyword evidence="3" id="KW-1185">Reference proteome</keyword>
<evidence type="ECO:0000256" key="1">
    <source>
        <dbReference type="SAM" id="MobiDB-lite"/>
    </source>
</evidence>
<sequence>MIARLGFYYQVKESAKIDEEAALRKKAKAAEVVDKSNNPQDVSKIIDDQLSAARKLAASEARAEGAARDRQQPRRMPEIRRRR</sequence>